<evidence type="ECO:0000313" key="4">
    <source>
        <dbReference type="EMBL" id="EPE35703.1"/>
    </source>
</evidence>
<dbReference type="RefSeq" id="XP_008076521.1">
    <property type="nucleotide sequence ID" value="XM_008078330.1"/>
</dbReference>
<feature type="compositionally biased region" description="Basic and acidic residues" evidence="1">
    <location>
        <begin position="94"/>
        <end position="109"/>
    </location>
</feature>
<dbReference type="Proteomes" id="UP000016922">
    <property type="component" value="Unassembled WGS sequence"/>
</dbReference>
<evidence type="ECO:0000313" key="5">
    <source>
        <dbReference type="Proteomes" id="UP000016922"/>
    </source>
</evidence>
<dbReference type="GeneID" id="19464095"/>
<proteinExistence type="predicted"/>
<reference evidence="4 5" key="1">
    <citation type="journal article" date="2013" name="BMC Genomics">
        <title>Genomics-driven discovery of the pneumocandin biosynthetic gene cluster in the fungus Glarea lozoyensis.</title>
        <authorList>
            <person name="Chen L."/>
            <person name="Yue Q."/>
            <person name="Zhang X."/>
            <person name="Xiang M."/>
            <person name="Wang C."/>
            <person name="Li S."/>
            <person name="Che Y."/>
            <person name="Ortiz-Lopez F.J."/>
            <person name="Bills G.F."/>
            <person name="Liu X."/>
            <person name="An Z."/>
        </authorList>
    </citation>
    <scope>NUCLEOTIDE SEQUENCE [LARGE SCALE GENOMIC DNA]</scope>
    <source>
        <strain evidence="5">ATCC 20868 / MF5171</strain>
    </source>
</reference>
<name>S3EBM1_GLAL2</name>
<dbReference type="Pfam" id="PF20237">
    <property type="entry name" value="DUF6594"/>
    <property type="match status" value="1"/>
</dbReference>
<feature type="transmembrane region" description="Helical" evidence="2">
    <location>
        <begin position="651"/>
        <end position="670"/>
    </location>
</feature>
<feature type="transmembrane region" description="Helical" evidence="2">
    <location>
        <begin position="622"/>
        <end position="639"/>
    </location>
</feature>
<dbReference type="HOGENOM" id="CLU_023874_0_0_1"/>
<dbReference type="InterPro" id="IPR046529">
    <property type="entry name" value="DUF6594"/>
</dbReference>
<evidence type="ECO:0000256" key="1">
    <source>
        <dbReference type="SAM" id="MobiDB-lite"/>
    </source>
</evidence>
<feature type="compositionally biased region" description="Low complexity" evidence="1">
    <location>
        <begin position="116"/>
        <end position="131"/>
    </location>
</feature>
<keyword evidence="2" id="KW-1133">Transmembrane helix</keyword>
<organism evidence="4 5">
    <name type="scientific">Glarea lozoyensis (strain ATCC 20868 / MF5171)</name>
    <dbReference type="NCBI Taxonomy" id="1116229"/>
    <lineage>
        <taxon>Eukaryota</taxon>
        <taxon>Fungi</taxon>
        <taxon>Dikarya</taxon>
        <taxon>Ascomycota</taxon>
        <taxon>Pezizomycotina</taxon>
        <taxon>Leotiomycetes</taxon>
        <taxon>Helotiales</taxon>
        <taxon>Helotiaceae</taxon>
        <taxon>Glarea</taxon>
    </lineage>
</organism>
<feature type="domain" description="DUF6594" evidence="3">
    <location>
        <begin position="390"/>
        <end position="663"/>
    </location>
</feature>
<dbReference type="OMA" id="QWHKTDV"/>
<dbReference type="PANTHER" id="PTHR34502">
    <property type="entry name" value="DUF6594 DOMAIN-CONTAINING PROTEIN-RELATED"/>
    <property type="match status" value="1"/>
</dbReference>
<keyword evidence="5" id="KW-1185">Reference proteome</keyword>
<feature type="region of interest" description="Disordered" evidence="1">
    <location>
        <begin position="1"/>
        <end position="208"/>
    </location>
</feature>
<protein>
    <recommendedName>
        <fullName evidence="3">DUF6594 domain-containing protein</fullName>
    </recommendedName>
</protein>
<feature type="compositionally biased region" description="Low complexity" evidence="1">
    <location>
        <begin position="150"/>
        <end position="183"/>
    </location>
</feature>
<feature type="compositionally biased region" description="Acidic residues" evidence="1">
    <location>
        <begin position="303"/>
        <end position="313"/>
    </location>
</feature>
<feature type="region of interest" description="Disordered" evidence="1">
    <location>
        <begin position="257"/>
        <end position="322"/>
    </location>
</feature>
<gene>
    <name evidence="4" type="ORF">GLAREA_05040</name>
</gene>
<keyword evidence="2" id="KW-0812">Transmembrane</keyword>
<accession>S3EBM1</accession>
<evidence type="ECO:0000259" key="3">
    <source>
        <dbReference type="Pfam" id="PF20237"/>
    </source>
</evidence>
<keyword evidence="2" id="KW-0472">Membrane</keyword>
<dbReference type="eggNOG" id="ENOG502SQVM">
    <property type="taxonomic scope" value="Eukaryota"/>
</dbReference>
<feature type="compositionally biased region" description="Basic and acidic residues" evidence="1">
    <location>
        <begin position="272"/>
        <end position="302"/>
    </location>
</feature>
<dbReference type="AlphaFoldDB" id="S3EBM1"/>
<dbReference type="KEGG" id="glz:GLAREA_05040"/>
<sequence length="672" mass="72664">MTTSYTAPTVSVIQELSEDERGELKSPRGNSANERIRRQPRTSQEIAMPHTKATAGKEKERERSRKYHKTTATGTGGSRHASKPKPKNTTAKRASVDSSRERDAGYEGRSKHRRSYSNQSQESSSSSSSSESETDQPTHRVILASPRSRLTSPSTISNLTSLTSSTNKSSSSSGSNSTVTQASVTKRTTLTKKADLPEVPMSPAVPDAPNVFAYLDTAEPVIDGEIEHEGQDYAQTPSWMSGHLQKLPVESALPPHMLRDHASSSSSASSSHHGDDNLSETHHDVDTDRTTPEGSIGDHEETQQQEEESESDPEVQASNDDTSAKIASQMAAAQHRQNIHGHMHQFGTPTMQRISANIPHSPSTALSPRHSQHVKKHALPRAEKLPVSGYELLASQLSSRPVASDPEYGERIKPIYRKFEALNHRVLLHLQDELSELEEQLHRLDLSDTQSRRTPQDIIPASRRASAAAGGDLQWHKTDVLGKIGFKLAQYNQALSSFNSTRSLTAPHPEDVDAYRSYLQTANPIIEAETHFLDPEDDLVSIYSDHVPSTTTSYQSSNPSSSSSCSIPASAVESKISVTPSTTKTAPPHSATVIKALAASLAVSVLVPILTFFVIPGFIGRITATALVVGGVLFALMQGGCLDQGMLLRSEGLMCAGIYGGVMIVVAGIMPA</sequence>
<dbReference type="PANTHER" id="PTHR34502:SF6">
    <property type="entry name" value="DUF6594 DOMAIN-CONTAINING PROTEIN"/>
    <property type="match status" value="1"/>
</dbReference>
<evidence type="ECO:0000256" key="2">
    <source>
        <dbReference type="SAM" id="Phobius"/>
    </source>
</evidence>
<dbReference type="OrthoDB" id="5416037at2759"/>
<dbReference type="STRING" id="1116229.S3EBM1"/>
<dbReference type="EMBL" id="KE145353">
    <property type="protein sequence ID" value="EPE35703.1"/>
    <property type="molecule type" value="Genomic_DNA"/>
</dbReference>
<feature type="compositionally biased region" description="Polar residues" evidence="1">
    <location>
        <begin position="1"/>
        <end position="14"/>
    </location>
</feature>